<name>K2FVQ3_9BACT</name>
<evidence type="ECO:0000256" key="9">
    <source>
        <dbReference type="ARBA" id="ARBA00030757"/>
    </source>
</evidence>
<evidence type="ECO:0000256" key="1">
    <source>
        <dbReference type="ARBA" id="ARBA00004496"/>
    </source>
</evidence>
<dbReference type="AlphaFoldDB" id="K2FVQ3"/>
<gene>
    <name evidence="12" type="ORF">ACD_4C00491G0004</name>
</gene>
<dbReference type="GO" id="GO:0004719">
    <property type="term" value="F:protein-L-isoaspartate (D-aspartate) O-methyltransferase activity"/>
    <property type="evidence" value="ECO:0007669"/>
    <property type="project" value="UniProtKB-EC"/>
</dbReference>
<comment type="similarity">
    <text evidence="2">Belongs to the methyltransferase superfamily. L-isoaspartyl/D-aspartyl protein methyltransferase family.</text>
</comment>
<dbReference type="EC" id="2.1.1.77" evidence="3"/>
<evidence type="ECO:0000313" key="12">
    <source>
        <dbReference type="EMBL" id="EKE25937.1"/>
    </source>
</evidence>
<sequence>MITSNKEMVENLIYDGVLKTDKIIEAFLEVDRINFVKFEYLEEAYANYPLPIWHSQTISQPATVWILLELLQPNEWDHILDIWSWSWWTTVLLWKIIKNKGKVIWIEIIPELVEFSKENLEKYDLQNTEIRLSWDNLWIPWEKFDKILVSASARELPKELLDQLKIWWNMVIPIKNSLFLIKKIKENKIEKKEYFWFSFVPLIYQW</sequence>
<dbReference type="GO" id="GO:0005737">
    <property type="term" value="C:cytoplasm"/>
    <property type="evidence" value="ECO:0007669"/>
    <property type="project" value="UniProtKB-SubCell"/>
</dbReference>
<evidence type="ECO:0000256" key="6">
    <source>
        <dbReference type="ARBA" id="ARBA00022603"/>
    </source>
</evidence>
<keyword evidence="7 12" id="KW-0808">Transferase</keyword>
<evidence type="ECO:0000256" key="11">
    <source>
        <dbReference type="ARBA" id="ARBA00031350"/>
    </source>
</evidence>
<keyword evidence="5" id="KW-0963">Cytoplasm</keyword>
<dbReference type="GO" id="GO:0032259">
    <property type="term" value="P:methylation"/>
    <property type="evidence" value="ECO:0007669"/>
    <property type="project" value="UniProtKB-KW"/>
</dbReference>
<keyword evidence="8" id="KW-0949">S-adenosyl-L-methionine</keyword>
<evidence type="ECO:0000256" key="2">
    <source>
        <dbReference type="ARBA" id="ARBA00005369"/>
    </source>
</evidence>
<organism evidence="12">
    <name type="scientific">uncultured bacterium</name>
    <name type="common">gcode 4</name>
    <dbReference type="NCBI Taxonomy" id="1234023"/>
    <lineage>
        <taxon>Bacteria</taxon>
        <taxon>environmental samples</taxon>
    </lineage>
</organism>
<reference evidence="12" key="1">
    <citation type="journal article" date="2012" name="Science">
        <title>Fermentation, hydrogen, and sulfur metabolism in multiple uncultivated bacterial phyla.</title>
        <authorList>
            <person name="Wrighton K.C."/>
            <person name="Thomas B.C."/>
            <person name="Sharon I."/>
            <person name="Miller C.S."/>
            <person name="Castelle C.J."/>
            <person name="VerBerkmoes N.C."/>
            <person name="Wilkins M.J."/>
            <person name="Hettich R.L."/>
            <person name="Lipton M.S."/>
            <person name="Williams K.H."/>
            <person name="Long P.E."/>
            <person name="Banfield J.F."/>
        </authorList>
    </citation>
    <scope>NUCLEOTIDE SEQUENCE [LARGE SCALE GENOMIC DNA]</scope>
</reference>
<dbReference type="SUPFAM" id="SSF53335">
    <property type="entry name" value="S-adenosyl-L-methionine-dependent methyltransferases"/>
    <property type="match status" value="1"/>
</dbReference>
<dbReference type="EMBL" id="AMFJ01001007">
    <property type="protein sequence ID" value="EKE25937.1"/>
    <property type="molecule type" value="Genomic_DNA"/>
</dbReference>
<evidence type="ECO:0000256" key="8">
    <source>
        <dbReference type="ARBA" id="ARBA00022691"/>
    </source>
</evidence>
<accession>K2FVQ3</accession>
<evidence type="ECO:0000256" key="4">
    <source>
        <dbReference type="ARBA" id="ARBA00013346"/>
    </source>
</evidence>
<evidence type="ECO:0000256" key="3">
    <source>
        <dbReference type="ARBA" id="ARBA00011890"/>
    </source>
</evidence>
<protein>
    <recommendedName>
        <fullName evidence="4">Protein-L-isoaspartate O-methyltransferase</fullName>
        <ecNumber evidence="3">2.1.1.77</ecNumber>
    </recommendedName>
    <alternativeName>
        <fullName evidence="11">L-isoaspartyl protein carboxyl methyltransferase</fullName>
    </alternativeName>
    <alternativeName>
        <fullName evidence="9">Protein L-isoaspartyl methyltransferase</fullName>
    </alternativeName>
    <alternativeName>
        <fullName evidence="10">Protein-beta-aspartate methyltransferase</fullName>
    </alternativeName>
</protein>
<evidence type="ECO:0000256" key="5">
    <source>
        <dbReference type="ARBA" id="ARBA00022490"/>
    </source>
</evidence>
<proteinExistence type="inferred from homology"/>
<dbReference type="PANTHER" id="PTHR11579">
    <property type="entry name" value="PROTEIN-L-ISOASPARTATE O-METHYLTRANSFERASE"/>
    <property type="match status" value="1"/>
</dbReference>
<comment type="caution">
    <text evidence="12">The sequence shown here is derived from an EMBL/GenBank/DDBJ whole genome shotgun (WGS) entry which is preliminary data.</text>
</comment>
<dbReference type="Pfam" id="PF01135">
    <property type="entry name" value="PCMT"/>
    <property type="match status" value="1"/>
</dbReference>
<dbReference type="Gene3D" id="3.40.50.150">
    <property type="entry name" value="Vaccinia Virus protein VP39"/>
    <property type="match status" value="1"/>
</dbReference>
<keyword evidence="6 12" id="KW-0489">Methyltransferase</keyword>
<evidence type="ECO:0000256" key="10">
    <source>
        <dbReference type="ARBA" id="ARBA00031323"/>
    </source>
</evidence>
<dbReference type="PANTHER" id="PTHR11579:SF0">
    <property type="entry name" value="PROTEIN-L-ISOASPARTATE(D-ASPARTATE) O-METHYLTRANSFERASE"/>
    <property type="match status" value="1"/>
</dbReference>
<dbReference type="InterPro" id="IPR029063">
    <property type="entry name" value="SAM-dependent_MTases_sf"/>
</dbReference>
<comment type="subcellular location">
    <subcellularLocation>
        <location evidence="1">Cytoplasm</location>
    </subcellularLocation>
</comment>
<dbReference type="InterPro" id="IPR000682">
    <property type="entry name" value="PCMT"/>
</dbReference>
<evidence type="ECO:0000256" key="7">
    <source>
        <dbReference type="ARBA" id="ARBA00022679"/>
    </source>
</evidence>